<proteinExistence type="predicted"/>
<feature type="region of interest" description="Disordered" evidence="1">
    <location>
        <begin position="177"/>
        <end position="204"/>
    </location>
</feature>
<dbReference type="AlphaFoldDB" id="A0ABD1Y7H5"/>
<name>A0ABD1Y7H5_9MARC</name>
<gene>
    <name evidence="2" type="ORF">R1flu_001524</name>
</gene>
<accession>A0ABD1Y7H5</accession>
<organism evidence="2 3">
    <name type="scientific">Riccia fluitans</name>
    <dbReference type="NCBI Taxonomy" id="41844"/>
    <lineage>
        <taxon>Eukaryota</taxon>
        <taxon>Viridiplantae</taxon>
        <taxon>Streptophyta</taxon>
        <taxon>Embryophyta</taxon>
        <taxon>Marchantiophyta</taxon>
        <taxon>Marchantiopsida</taxon>
        <taxon>Marchantiidae</taxon>
        <taxon>Marchantiales</taxon>
        <taxon>Ricciaceae</taxon>
        <taxon>Riccia</taxon>
    </lineage>
</organism>
<comment type="caution">
    <text evidence="2">The sequence shown here is derived from an EMBL/GenBank/DDBJ whole genome shotgun (WGS) entry which is preliminary data.</text>
</comment>
<sequence length="204" mass="22462">MASFFLNVEVASREWSDRIAHGANGARLSRTSQSTSEVSLYFLIPQFPHSAYKLAIAFAPESGEYQTACSTYEPGECLHRRCDPSMLPSNVGLVDKRPRLRTAESLTCKSGARRKATSRIRRRPFPNSTPWSPTSVEELRALIRNSATGYSMSRFGYLHTVGAESLRGSVVSGGFGQSRFESQGSTADHGHEEIPAKVRRTTSS</sequence>
<reference evidence="2 3" key="1">
    <citation type="submission" date="2024-09" db="EMBL/GenBank/DDBJ databases">
        <title>Chromosome-scale assembly of Riccia fluitans.</title>
        <authorList>
            <person name="Paukszto L."/>
            <person name="Sawicki J."/>
            <person name="Karawczyk K."/>
            <person name="Piernik-Szablinska J."/>
            <person name="Szczecinska M."/>
            <person name="Mazdziarz M."/>
        </authorList>
    </citation>
    <scope>NUCLEOTIDE SEQUENCE [LARGE SCALE GENOMIC DNA]</scope>
    <source>
        <strain evidence="2">Rf_01</strain>
        <tissue evidence="2">Aerial parts of the thallus</tissue>
    </source>
</reference>
<protein>
    <submittedName>
        <fullName evidence="2">Uncharacterized protein</fullName>
    </submittedName>
</protein>
<evidence type="ECO:0000256" key="1">
    <source>
        <dbReference type="SAM" id="MobiDB-lite"/>
    </source>
</evidence>
<evidence type="ECO:0000313" key="2">
    <source>
        <dbReference type="EMBL" id="KAL2621319.1"/>
    </source>
</evidence>
<feature type="region of interest" description="Disordered" evidence="1">
    <location>
        <begin position="108"/>
        <end position="133"/>
    </location>
</feature>
<dbReference type="Proteomes" id="UP001605036">
    <property type="component" value="Unassembled WGS sequence"/>
</dbReference>
<feature type="compositionally biased region" description="Basic residues" evidence="1">
    <location>
        <begin position="111"/>
        <end position="124"/>
    </location>
</feature>
<keyword evidence="3" id="KW-1185">Reference proteome</keyword>
<evidence type="ECO:0000313" key="3">
    <source>
        <dbReference type="Proteomes" id="UP001605036"/>
    </source>
</evidence>
<dbReference type="EMBL" id="JBHFFA010000006">
    <property type="protein sequence ID" value="KAL2621319.1"/>
    <property type="molecule type" value="Genomic_DNA"/>
</dbReference>